<evidence type="ECO:0000313" key="5">
    <source>
        <dbReference type="Proteomes" id="UP000813463"/>
    </source>
</evidence>
<dbReference type="GO" id="GO:0009451">
    <property type="term" value="P:RNA modification"/>
    <property type="evidence" value="ECO:0000318"/>
    <property type="project" value="GO_Central"/>
</dbReference>
<dbReference type="GO" id="GO:0003723">
    <property type="term" value="F:RNA binding"/>
    <property type="evidence" value="ECO:0007669"/>
    <property type="project" value="InterPro"/>
</dbReference>
<dbReference type="GeneID" id="110775359"/>
<dbReference type="Pfam" id="PF13041">
    <property type="entry name" value="PPR_2"/>
    <property type="match status" value="3"/>
</dbReference>
<evidence type="ECO:0000259" key="4">
    <source>
        <dbReference type="Pfam" id="PF14432"/>
    </source>
</evidence>
<comment type="similarity">
    <text evidence="1">Belongs to the PPR family. PCMP-H subfamily.</text>
</comment>
<dbReference type="RefSeq" id="XP_021835663.2">
    <property type="nucleotide sequence ID" value="XM_021979971.2"/>
</dbReference>
<dbReference type="PANTHER" id="PTHR47926:SF504">
    <property type="entry name" value="(WILD MALAYSIAN BANANA) HYPOTHETICAL PROTEIN"/>
    <property type="match status" value="1"/>
</dbReference>
<feature type="domain" description="DYW" evidence="4">
    <location>
        <begin position="604"/>
        <end position="699"/>
    </location>
</feature>
<gene>
    <name evidence="6" type="primary">LOC110775359</name>
</gene>
<feature type="repeat" description="PPR" evidence="3">
    <location>
        <begin position="287"/>
        <end position="321"/>
    </location>
</feature>
<dbReference type="Pfam" id="PF01535">
    <property type="entry name" value="PPR"/>
    <property type="match status" value="4"/>
</dbReference>
<reference evidence="5" key="1">
    <citation type="journal article" date="2021" name="Nat. Commun.">
        <title>Genomic analyses provide insights into spinach domestication and the genetic basis of agronomic traits.</title>
        <authorList>
            <person name="Cai X."/>
            <person name="Sun X."/>
            <person name="Xu C."/>
            <person name="Sun H."/>
            <person name="Wang X."/>
            <person name="Ge C."/>
            <person name="Zhang Z."/>
            <person name="Wang Q."/>
            <person name="Fei Z."/>
            <person name="Jiao C."/>
            <person name="Wang Q."/>
        </authorList>
    </citation>
    <scope>NUCLEOTIDE SEQUENCE [LARGE SCALE GENOMIC DNA]</scope>
    <source>
        <strain evidence="5">cv. Varoflay</strain>
    </source>
</reference>
<keyword evidence="5" id="KW-1185">Reference proteome</keyword>
<dbReference type="InterPro" id="IPR002885">
    <property type="entry name" value="PPR_rpt"/>
</dbReference>
<dbReference type="Pfam" id="PF14432">
    <property type="entry name" value="DYW_deaminase"/>
    <property type="match status" value="1"/>
</dbReference>
<dbReference type="NCBIfam" id="TIGR00756">
    <property type="entry name" value="PPR"/>
    <property type="match status" value="4"/>
</dbReference>
<feature type="repeat" description="PPR" evidence="3">
    <location>
        <begin position="82"/>
        <end position="117"/>
    </location>
</feature>
<dbReference type="Pfam" id="PF20431">
    <property type="entry name" value="E_motif"/>
    <property type="match status" value="1"/>
</dbReference>
<evidence type="ECO:0000256" key="1">
    <source>
        <dbReference type="ARBA" id="ARBA00006643"/>
    </source>
</evidence>
<keyword evidence="2" id="KW-0677">Repeat</keyword>
<dbReference type="Proteomes" id="UP000813463">
    <property type="component" value="Chromosome 1"/>
</dbReference>
<accession>A0A9R0HRM7</accession>
<dbReference type="AlphaFoldDB" id="A0A9R0HRM7"/>
<sequence>MISSSMNQSLSLLRREQLRISKTLRECSKSLSLKVGKQAHAAVVKMGFWSDMIISNDLVDMYCKCRSVGNAYKVFDKMLQRNVVSWTALICGCLHQGDDAEGALSLLYEMSCSDIRPNEYTFSACFKACGRLGIPEKGMQVHGFCAKVGYQWLPVVGNSVVDMYAKCGRIGDAVQAFDELGVKNVIAWNTIIAGYSSLGNGKSSVKMFRKMQIQGVIPDEFTFTSVLKACSTLGAISGGSQTHAALVTRGFPVYAQTALVGALIDLYVRCGCLVEAQKLFDHIEDRSVISWASLVLGYAQEGYLLKAMDVFGQLRESNIQIDSYTLSALIGVFADFAFVEQGKQFHAYTIKVPSGLEPEVGNSITDLYHKCGLMEEAEHFFTEMLVKNRVSYTIMITGYGKFGLGKEAVVLFNKMLSENLKPDRITYLAILSACSHSGLMKECEEYFSTLCNDRWIKAEVEHYSCMVDLLGRAGRLTEARNLIGSMPMKPNIGVWQTLLSACKVHGDLELGKEIGKIILELDGNNPVSYVLMSNLYANAGYWKECEQLRERVRLKGLRKKAGQSWVEIDKEVHFFYGGDDTHPLTDKIHGLLKELETRLKQELGYCQEVRFALHDVEDESKVENLRVHSEKLAIGMALLHGGKEEKTKVIRVFKNLRVCGDCHEFIKGLSKVLERVFVVRDANRFHKFKDGVCSCGDYW</sequence>
<dbReference type="GO" id="GO:0008270">
    <property type="term" value="F:zinc ion binding"/>
    <property type="evidence" value="ECO:0007669"/>
    <property type="project" value="InterPro"/>
</dbReference>
<dbReference type="KEGG" id="soe:110775359"/>
<evidence type="ECO:0000256" key="3">
    <source>
        <dbReference type="PROSITE-ProRule" id="PRU00708"/>
    </source>
</evidence>
<dbReference type="PANTHER" id="PTHR47926">
    <property type="entry name" value="PENTATRICOPEPTIDE REPEAT-CONTAINING PROTEIN"/>
    <property type="match status" value="1"/>
</dbReference>
<evidence type="ECO:0000256" key="2">
    <source>
        <dbReference type="ARBA" id="ARBA00022737"/>
    </source>
</evidence>
<reference evidence="6" key="2">
    <citation type="submission" date="2025-08" db="UniProtKB">
        <authorList>
            <consortium name="RefSeq"/>
        </authorList>
    </citation>
    <scope>IDENTIFICATION</scope>
    <source>
        <tissue evidence="6">Leaf</tissue>
    </source>
</reference>
<dbReference type="InterPro" id="IPR011990">
    <property type="entry name" value="TPR-like_helical_dom_sf"/>
</dbReference>
<dbReference type="InterPro" id="IPR046960">
    <property type="entry name" value="PPR_At4g14850-like_plant"/>
</dbReference>
<feature type="repeat" description="PPR" evidence="3">
    <location>
        <begin position="388"/>
        <end position="422"/>
    </location>
</feature>
<dbReference type="InterPro" id="IPR032867">
    <property type="entry name" value="DYW_dom"/>
</dbReference>
<organism evidence="5 6">
    <name type="scientific">Spinacia oleracea</name>
    <name type="common">Spinach</name>
    <dbReference type="NCBI Taxonomy" id="3562"/>
    <lineage>
        <taxon>Eukaryota</taxon>
        <taxon>Viridiplantae</taxon>
        <taxon>Streptophyta</taxon>
        <taxon>Embryophyta</taxon>
        <taxon>Tracheophyta</taxon>
        <taxon>Spermatophyta</taxon>
        <taxon>Magnoliopsida</taxon>
        <taxon>eudicotyledons</taxon>
        <taxon>Gunneridae</taxon>
        <taxon>Pentapetalae</taxon>
        <taxon>Caryophyllales</taxon>
        <taxon>Chenopodiaceae</taxon>
        <taxon>Chenopodioideae</taxon>
        <taxon>Anserineae</taxon>
        <taxon>Spinacia</taxon>
    </lineage>
</organism>
<name>A0A9R0HRM7_SPIOL</name>
<dbReference type="Gene3D" id="1.25.40.10">
    <property type="entry name" value="Tetratricopeptide repeat domain"/>
    <property type="match status" value="4"/>
</dbReference>
<evidence type="ECO:0000313" key="6">
    <source>
        <dbReference type="RefSeq" id="XP_021835663.2"/>
    </source>
</evidence>
<proteinExistence type="inferred from homology"/>
<protein>
    <submittedName>
        <fullName evidence="6">Pentatricopeptide repeat-containing protein At3g15130</fullName>
    </submittedName>
</protein>
<dbReference type="PROSITE" id="PS51375">
    <property type="entry name" value="PPR"/>
    <property type="match status" value="4"/>
</dbReference>
<feature type="repeat" description="PPR" evidence="3">
    <location>
        <begin position="184"/>
        <end position="218"/>
    </location>
</feature>
<dbReference type="InterPro" id="IPR046848">
    <property type="entry name" value="E_motif"/>
</dbReference>